<name>A0ABP0AIL2_PIPNA</name>
<keyword evidence="5" id="KW-1133">Transmembrane helix</keyword>
<feature type="region of interest" description="Disordered" evidence="9">
    <location>
        <begin position="946"/>
        <end position="980"/>
    </location>
</feature>
<evidence type="ECO:0000313" key="11">
    <source>
        <dbReference type="EMBL" id="CAK6449513.1"/>
    </source>
</evidence>
<comment type="function">
    <text evidence="8">May play a role in spermatogenesis.</text>
</comment>
<feature type="compositionally biased region" description="Polar residues" evidence="9">
    <location>
        <begin position="1134"/>
        <end position="1146"/>
    </location>
</feature>
<feature type="compositionally biased region" description="Polar residues" evidence="9">
    <location>
        <begin position="853"/>
        <end position="869"/>
    </location>
</feature>
<dbReference type="Proteomes" id="UP001314169">
    <property type="component" value="Chromosome 9"/>
</dbReference>
<sequence length="1291" mass="140774">MEDPAPQVPATSRPAHVLLAAACASIPCSHLGRPPEQGSSLRQFSCQDSSDEVCKAATTGAHLPREAPRTGGAALPSGAPLPGEAHLASGDSLPGRSHLPSGAPLPGREHVEDPAPSISPSASLAPLTPCPLPLASSLSAEHQDQSNLKDSPLRTIVQSSPPSNALVPLPNRAIVSVGHSSRAISALTWWQEAARALYLSTSSQCKSQQEHLSHHPPEASLRGDPTDRQAEPGSLSVVNPGVQRLLEILLTKRAEPKTWQEKGKEGSLPKPMGPECHLRSLGSMWKSLGAEQDTTAPQPFWSLRDNQEQLSHIKFLEEHLQRKYSQLFWGLPSLHSESLVATAWVSKSSSCLQPLSVLFNGNSNNFPVPIQLTAPAGLSQAPPLPFPGTQLQPQPLNGNLTQAQPPPLAQIQTQNIRASLSTPPPPSPHQMGTFEVSCPTAQNKNPPCIPIKIQHLECSWKQQQREKALPSVTKGTQDVFSQPTPNIPQNSGVSQGPGSVSDFQRDFISPNFQKLHLQKKLVDDEGCGGLHFKVQVSLELKQPQGQVPWVCQAQDKQGPLHQSVFANKSSQNPQKMESGCQRKSHGKDQSGKDTSGGLRQCWRKKNPKGLSRDSATFIVKALGISSKKKSERDLKPSKSNPGTCLPRSTDQKHPEKFLKDDLVRKLEQIDQDLDPLSTGQPWLANSHAFFKGNTYTETKNLASSESQEHYVNTSYEPPFLNPSTRQILEEHLLKFQGRQECGLPLQAFEPINLRLHEAQDMCLPQSPLPTLIACAPEKHSKAKFIKALGKPRQAFSEEVITKESGRLPTTSMSASKSSQWSFEQSQKSIEGTSSGSGYGLSEAPRTREESRLPFQSLTLSGKTQQSGTGMDSKKKSLRPNPSSTVARKESKWEKGTQTPADPCQRPAMLNMNVSAHSFRAEESRKAEEAEKDPAWDIIIGPSVLGKVQTTTPNMKRSGSPGPSQRSSPPAKTVAQDSKEPCLTTKMANTFELQGKAGPGSQLPGGHARSLLLPNYCSDVLLQDYATGMLIQDNVTNVLLQDPHTDMLLAADILASHWTPCGSQRKNTSGDKPAAREPYNLLWSRQSSQGQQAPRLSKVKAPSKSQRKMSVPTDQREDQRRPKRGQHKEGLAGWRTSQARGISNPPQVSDKGDIRRRKFPQPLPEEEMAFVESNCTKKMQHLPEEEVVFVECNCTGKRRHCLQDQGPKDLVQKGQPASATGWNQEPAQSRSCTDTGALGAQAIMTAVGQILAQKLACHQELLAQEVNQPPKQFQAPGSGLSHRSYPFQSREE</sequence>
<feature type="compositionally biased region" description="Polar residues" evidence="9">
    <location>
        <begin position="1084"/>
        <end position="1093"/>
    </location>
</feature>
<dbReference type="InterPro" id="IPR039509">
    <property type="entry name" value="SPATA31"/>
</dbReference>
<feature type="domain" description="SPATA31" evidence="10">
    <location>
        <begin position="308"/>
        <end position="682"/>
    </location>
</feature>
<evidence type="ECO:0000313" key="12">
    <source>
        <dbReference type="Proteomes" id="UP001314169"/>
    </source>
</evidence>
<evidence type="ECO:0000256" key="5">
    <source>
        <dbReference type="ARBA" id="ARBA00022989"/>
    </source>
</evidence>
<evidence type="ECO:0000256" key="8">
    <source>
        <dbReference type="ARBA" id="ARBA00037695"/>
    </source>
</evidence>
<feature type="region of interest" description="Disordered" evidence="9">
    <location>
        <begin position="799"/>
        <end position="908"/>
    </location>
</feature>
<proteinExistence type="inferred from homology"/>
<feature type="region of interest" description="Disordered" evidence="9">
    <location>
        <begin position="1084"/>
        <end position="1162"/>
    </location>
</feature>
<evidence type="ECO:0000256" key="3">
    <source>
        <dbReference type="ARBA" id="ARBA00022782"/>
    </source>
</evidence>
<feature type="region of interest" description="Disordered" evidence="9">
    <location>
        <begin position="628"/>
        <end position="655"/>
    </location>
</feature>
<feature type="region of interest" description="Disordered" evidence="9">
    <location>
        <begin position="138"/>
        <end position="165"/>
    </location>
</feature>
<keyword evidence="2" id="KW-0812">Transmembrane</keyword>
<evidence type="ECO:0000256" key="2">
    <source>
        <dbReference type="ARBA" id="ARBA00022692"/>
    </source>
</evidence>
<evidence type="ECO:0000256" key="4">
    <source>
        <dbReference type="ARBA" id="ARBA00022871"/>
    </source>
</evidence>
<evidence type="ECO:0000256" key="6">
    <source>
        <dbReference type="ARBA" id="ARBA00023136"/>
    </source>
</evidence>
<keyword evidence="4" id="KW-0744">Spermatogenesis</keyword>
<dbReference type="Pfam" id="PF14650">
    <property type="entry name" value="FAM75"/>
    <property type="match status" value="1"/>
</dbReference>
<feature type="region of interest" description="Disordered" evidence="9">
    <location>
        <begin position="208"/>
        <end position="235"/>
    </location>
</feature>
<dbReference type="EMBL" id="OY882866">
    <property type="protein sequence ID" value="CAK6449513.1"/>
    <property type="molecule type" value="Genomic_DNA"/>
</dbReference>
<evidence type="ECO:0000256" key="9">
    <source>
        <dbReference type="SAM" id="MobiDB-lite"/>
    </source>
</evidence>
<feature type="compositionally biased region" description="Low complexity" evidence="9">
    <location>
        <begin position="956"/>
        <end position="969"/>
    </location>
</feature>
<dbReference type="PANTHER" id="PTHR21859:SF55">
    <property type="entry name" value="SPERMATOGENESIS-ASSOCIATED PROTEIN 31A1-RELATED"/>
    <property type="match status" value="1"/>
</dbReference>
<keyword evidence="6" id="KW-0472">Membrane</keyword>
<keyword evidence="12" id="KW-1185">Reference proteome</keyword>
<feature type="compositionally biased region" description="Polar residues" evidence="9">
    <location>
        <begin position="637"/>
        <end position="648"/>
    </location>
</feature>
<reference evidence="11" key="1">
    <citation type="submission" date="2023-12" db="EMBL/GenBank/DDBJ databases">
        <authorList>
            <person name="Brown T."/>
        </authorList>
    </citation>
    <scope>NUCLEOTIDE SEQUENCE</scope>
</reference>
<comment type="subcellular location">
    <subcellularLocation>
        <location evidence="1">Membrane</location>
        <topology evidence="1">Single-pass membrane protein</topology>
    </subcellularLocation>
</comment>
<evidence type="ECO:0000256" key="7">
    <source>
        <dbReference type="ARBA" id="ARBA00035009"/>
    </source>
</evidence>
<feature type="region of interest" description="Disordered" evidence="9">
    <location>
        <begin position="1204"/>
        <end position="1232"/>
    </location>
</feature>
<dbReference type="PANTHER" id="PTHR21859">
    <property type="entry name" value="ACROSOME-SPECIFIC PROTEIN"/>
    <property type="match status" value="1"/>
</dbReference>
<feature type="region of interest" description="Disordered" evidence="9">
    <location>
        <begin position="60"/>
        <end position="124"/>
    </location>
</feature>
<gene>
    <name evidence="11" type="ORF">MPIPNATIZW_LOCUS17819</name>
</gene>
<feature type="compositionally biased region" description="Polar residues" evidence="9">
    <location>
        <begin position="1214"/>
        <end position="1232"/>
    </location>
</feature>
<feature type="region of interest" description="Disordered" evidence="9">
    <location>
        <begin position="569"/>
        <end position="609"/>
    </location>
</feature>
<feature type="compositionally biased region" description="Low complexity" evidence="9">
    <location>
        <begin position="114"/>
        <end position="124"/>
    </location>
</feature>
<feature type="region of interest" description="Disordered" evidence="9">
    <location>
        <begin position="476"/>
        <end position="499"/>
    </location>
</feature>
<evidence type="ECO:0000259" key="10">
    <source>
        <dbReference type="Pfam" id="PF14650"/>
    </source>
</evidence>
<feature type="compositionally biased region" description="Basic and acidic residues" evidence="9">
    <location>
        <begin position="208"/>
        <end position="217"/>
    </location>
</feature>
<keyword evidence="3" id="KW-0221">Differentiation</keyword>
<organism evidence="11 12">
    <name type="scientific">Pipistrellus nathusii</name>
    <name type="common">Nathusius' pipistrelle</name>
    <dbReference type="NCBI Taxonomy" id="59473"/>
    <lineage>
        <taxon>Eukaryota</taxon>
        <taxon>Metazoa</taxon>
        <taxon>Chordata</taxon>
        <taxon>Craniata</taxon>
        <taxon>Vertebrata</taxon>
        <taxon>Euteleostomi</taxon>
        <taxon>Mammalia</taxon>
        <taxon>Eutheria</taxon>
        <taxon>Laurasiatheria</taxon>
        <taxon>Chiroptera</taxon>
        <taxon>Yangochiroptera</taxon>
        <taxon>Vespertilionidae</taxon>
        <taxon>Pipistrellus</taxon>
    </lineage>
</organism>
<feature type="compositionally biased region" description="Polar residues" evidence="9">
    <location>
        <begin position="807"/>
        <end position="835"/>
    </location>
</feature>
<comment type="similarity">
    <text evidence="7">Belongs to the SPATA31 family.</text>
</comment>
<feature type="region of interest" description="Disordered" evidence="9">
    <location>
        <begin position="1267"/>
        <end position="1291"/>
    </location>
</feature>
<evidence type="ECO:0000256" key="1">
    <source>
        <dbReference type="ARBA" id="ARBA00004167"/>
    </source>
</evidence>
<accession>A0ABP0AIL2</accession>
<protein>
    <recommendedName>
        <fullName evidence="10">SPATA31 domain-containing protein</fullName>
    </recommendedName>
</protein>